<dbReference type="Pfam" id="PF00160">
    <property type="entry name" value="Pro_isomerase"/>
    <property type="match status" value="1"/>
</dbReference>
<dbReference type="AlphaFoldDB" id="A0A420DGW1"/>
<dbReference type="PROSITE" id="PS51257">
    <property type="entry name" value="PROKAR_LIPOPROTEIN"/>
    <property type="match status" value="1"/>
</dbReference>
<feature type="domain" description="PPIase FKBP-type" evidence="9">
    <location>
        <begin position="284"/>
        <end position="389"/>
    </location>
</feature>
<evidence type="ECO:0000259" key="9">
    <source>
        <dbReference type="PROSITE" id="PS50059"/>
    </source>
</evidence>
<dbReference type="PROSITE" id="PS00170">
    <property type="entry name" value="CSA_PPIASE_1"/>
    <property type="match status" value="1"/>
</dbReference>
<protein>
    <recommendedName>
        <fullName evidence="3 6">peptidylprolyl isomerase</fullName>
        <ecNumber evidence="3 6">5.2.1.8</ecNumber>
    </recommendedName>
</protein>
<dbReference type="OrthoDB" id="9807797at2"/>
<dbReference type="InterPro" id="IPR001179">
    <property type="entry name" value="PPIase_FKBP_dom"/>
</dbReference>
<proteinExistence type="inferred from homology"/>
<dbReference type="Gene3D" id="2.40.100.10">
    <property type="entry name" value="Cyclophilin-like"/>
    <property type="match status" value="1"/>
</dbReference>
<dbReference type="InterPro" id="IPR020892">
    <property type="entry name" value="Cyclophilin-type_PPIase_CS"/>
</dbReference>
<feature type="domain" description="PPIase cyclophilin-type" evidence="10">
    <location>
        <begin position="44"/>
        <end position="194"/>
    </location>
</feature>
<dbReference type="PROSITE" id="PS50059">
    <property type="entry name" value="FKBP_PPIASE"/>
    <property type="match status" value="1"/>
</dbReference>
<dbReference type="Pfam" id="PF00254">
    <property type="entry name" value="FKBP_C"/>
    <property type="match status" value="1"/>
</dbReference>
<keyword evidence="7" id="KW-0175">Coiled coil</keyword>
<dbReference type="PRINTS" id="PR00153">
    <property type="entry name" value="CSAPPISMRASE"/>
</dbReference>
<evidence type="ECO:0000256" key="8">
    <source>
        <dbReference type="SAM" id="SignalP"/>
    </source>
</evidence>
<dbReference type="Proteomes" id="UP000284892">
    <property type="component" value="Unassembled WGS sequence"/>
</dbReference>
<dbReference type="PROSITE" id="PS50072">
    <property type="entry name" value="CSA_PPIASE_2"/>
    <property type="match status" value="1"/>
</dbReference>
<sequence>MKLISKTLLLFMLFILVTAASCKEEYPDLDDGLYAEIVTSKDTMIAKLFFKKVPVTVANFVALAEGTHPMVAEEFKGKPFYDSLTFHRVMDKFMIQGGDHTGTGAGNAGYKFGDEFHPDLKHDKPGILSMANSGPGTNGSQFFITEVPYPSLDNRHAVFGELVKGLDVQDSISNVKVGPRNKPIDDVIILKLNILRKGSDAKSFNASKVYIEGLPKLKEKQEAAREEALKKAEEEKKAKEAKIAEAAKTFKPILEDYNAKAKTLPSGLKMHLITEGNGPKPKEGANVKVNYEGYFTDGRLFDSNVKEVEEKYGMLNPMKVQRKMYAPMPMQITPNAQMIPGFREAAASLKVGDKAFFYIPSHLAYGERGRGAIKPNTDLTFILEMVEIVE</sequence>
<evidence type="ECO:0000256" key="1">
    <source>
        <dbReference type="ARBA" id="ARBA00000971"/>
    </source>
</evidence>
<dbReference type="InterPro" id="IPR044666">
    <property type="entry name" value="Cyclophilin_A-like"/>
</dbReference>
<evidence type="ECO:0000256" key="5">
    <source>
        <dbReference type="ARBA" id="ARBA00023235"/>
    </source>
</evidence>
<comment type="caution">
    <text evidence="11">The sequence shown here is derived from an EMBL/GenBank/DDBJ whole genome shotgun (WGS) entry which is preliminary data.</text>
</comment>
<dbReference type="EMBL" id="RAQJ01000004">
    <property type="protein sequence ID" value="RKE92322.1"/>
    <property type="molecule type" value="Genomic_DNA"/>
</dbReference>
<feature type="chain" id="PRO_5019453626" description="peptidylprolyl isomerase" evidence="8">
    <location>
        <begin position="20"/>
        <end position="390"/>
    </location>
</feature>
<evidence type="ECO:0000256" key="3">
    <source>
        <dbReference type="ARBA" id="ARBA00013194"/>
    </source>
</evidence>
<dbReference type="EC" id="5.2.1.8" evidence="3 6"/>
<dbReference type="RefSeq" id="WP_120201913.1">
    <property type="nucleotide sequence ID" value="NZ_RAQJ01000004.1"/>
</dbReference>
<keyword evidence="5 6" id="KW-0413">Isomerase</keyword>
<feature type="signal peptide" evidence="8">
    <location>
        <begin position="1"/>
        <end position="19"/>
    </location>
</feature>
<dbReference type="CDD" id="cd00317">
    <property type="entry name" value="cyclophilin"/>
    <property type="match status" value="1"/>
</dbReference>
<comment type="similarity">
    <text evidence="2">Belongs to the cyclophilin-type PPIase family.</text>
</comment>
<evidence type="ECO:0000259" key="10">
    <source>
        <dbReference type="PROSITE" id="PS50072"/>
    </source>
</evidence>
<dbReference type="SUPFAM" id="SSF50891">
    <property type="entry name" value="Cyclophilin-like"/>
    <property type="match status" value="1"/>
</dbReference>
<dbReference type="InterPro" id="IPR046357">
    <property type="entry name" value="PPIase_dom_sf"/>
</dbReference>
<evidence type="ECO:0000256" key="7">
    <source>
        <dbReference type="SAM" id="Coils"/>
    </source>
</evidence>
<dbReference type="PANTHER" id="PTHR45625">
    <property type="entry name" value="PEPTIDYL-PROLYL CIS-TRANS ISOMERASE-RELATED"/>
    <property type="match status" value="1"/>
</dbReference>
<name>A0A420DGW1_9FLAO</name>
<feature type="coiled-coil region" evidence="7">
    <location>
        <begin position="216"/>
        <end position="249"/>
    </location>
</feature>
<comment type="catalytic activity">
    <reaction evidence="1 6">
        <text>[protein]-peptidylproline (omega=180) = [protein]-peptidylproline (omega=0)</text>
        <dbReference type="Rhea" id="RHEA:16237"/>
        <dbReference type="Rhea" id="RHEA-COMP:10747"/>
        <dbReference type="Rhea" id="RHEA-COMP:10748"/>
        <dbReference type="ChEBI" id="CHEBI:83833"/>
        <dbReference type="ChEBI" id="CHEBI:83834"/>
        <dbReference type="EC" id="5.2.1.8"/>
    </reaction>
</comment>
<dbReference type="Gene3D" id="3.10.50.40">
    <property type="match status" value="1"/>
</dbReference>
<keyword evidence="4 6" id="KW-0697">Rotamase</keyword>
<dbReference type="GO" id="GO:0003755">
    <property type="term" value="F:peptidyl-prolyl cis-trans isomerase activity"/>
    <property type="evidence" value="ECO:0007669"/>
    <property type="project" value="UniProtKB-KW"/>
</dbReference>
<keyword evidence="12" id="KW-1185">Reference proteome</keyword>
<dbReference type="InterPro" id="IPR029000">
    <property type="entry name" value="Cyclophilin-like_dom_sf"/>
</dbReference>
<dbReference type="SUPFAM" id="SSF54534">
    <property type="entry name" value="FKBP-like"/>
    <property type="match status" value="1"/>
</dbReference>
<reference evidence="11 12" key="1">
    <citation type="submission" date="2018-09" db="EMBL/GenBank/DDBJ databases">
        <title>Genomic Encyclopedia of Archaeal and Bacterial Type Strains, Phase II (KMG-II): from individual species to whole genera.</title>
        <authorList>
            <person name="Goeker M."/>
        </authorList>
    </citation>
    <scope>NUCLEOTIDE SEQUENCE [LARGE SCALE GENOMIC DNA]</scope>
    <source>
        <strain evidence="11 12">DSM 26283</strain>
    </source>
</reference>
<organism evidence="11 12">
    <name type="scientific">Ichthyenterobacterium magnum</name>
    <dbReference type="NCBI Taxonomy" id="1230530"/>
    <lineage>
        <taxon>Bacteria</taxon>
        <taxon>Pseudomonadati</taxon>
        <taxon>Bacteroidota</taxon>
        <taxon>Flavobacteriia</taxon>
        <taxon>Flavobacteriales</taxon>
        <taxon>Flavobacteriaceae</taxon>
        <taxon>Ichthyenterobacterium</taxon>
    </lineage>
</organism>
<evidence type="ECO:0000313" key="12">
    <source>
        <dbReference type="Proteomes" id="UP000284892"/>
    </source>
</evidence>
<dbReference type="PANTHER" id="PTHR45625:SF4">
    <property type="entry name" value="PEPTIDYLPROLYL ISOMERASE DOMAIN AND WD REPEAT-CONTAINING PROTEIN 1"/>
    <property type="match status" value="1"/>
</dbReference>
<dbReference type="InterPro" id="IPR002130">
    <property type="entry name" value="Cyclophilin-type_PPIase_dom"/>
</dbReference>
<evidence type="ECO:0000256" key="2">
    <source>
        <dbReference type="ARBA" id="ARBA00007365"/>
    </source>
</evidence>
<evidence type="ECO:0000256" key="4">
    <source>
        <dbReference type="ARBA" id="ARBA00023110"/>
    </source>
</evidence>
<evidence type="ECO:0000256" key="6">
    <source>
        <dbReference type="PROSITE-ProRule" id="PRU00277"/>
    </source>
</evidence>
<evidence type="ECO:0000313" key="11">
    <source>
        <dbReference type="EMBL" id="RKE92322.1"/>
    </source>
</evidence>
<dbReference type="GO" id="GO:0006457">
    <property type="term" value="P:protein folding"/>
    <property type="evidence" value="ECO:0007669"/>
    <property type="project" value="InterPro"/>
</dbReference>
<gene>
    <name evidence="11" type="ORF">BXY80_2241</name>
</gene>
<accession>A0A420DGW1</accession>
<keyword evidence="8" id="KW-0732">Signal</keyword>